<dbReference type="CDD" id="cd05930">
    <property type="entry name" value="A_NRPS"/>
    <property type="match status" value="1"/>
</dbReference>
<dbReference type="RefSeq" id="WP_219539723.1">
    <property type="nucleotide sequence ID" value="NZ_JAHKRM010000072.1"/>
</dbReference>
<evidence type="ECO:0000313" key="5">
    <source>
        <dbReference type="Proteomes" id="UP001597097"/>
    </source>
</evidence>
<evidence type="ECO:0000259" key="3">
    <source>
        <dbReference type="PROSITE" id="PS50075"/>
    </source>
</evidence>
<sequence length="1136" mass="123273">MDLENPQEAAAPTRVPRWHGSAGETVRTGTGEVTVSLRPGLLATAGGPLPAVLLAAHARVLATLAGETRVVTHYRPEGAAVAVTCRLDVRDGSWEELIDAAGYAPYQNVAPAAGPVETVLDLDGHDDSSDAVLRVGVDVPGERIRLRYRRDAMDGGHATRIAGYYRRALELLAGDRAAPHGGRSLLSDAELRHQLDVLAGAPRELPDRRFHELFEERVRRHPGVIAAECGPTAWTYAELNARANRIAWTLLDHGLAAEDVVAVVGERDLDWMASVIGVLKAGGVYLPVEPHFPAERVATMLERSSCRHVLAPGPVAGGRPVITYADCQAHPRDRDPEVPVAAGQGAYIYFTSGSTGLPKGALCEHAGMLNHLYAKIDDLEIAPGQVVAQTAPQCFDISLWQLLAAPLAGGRTLIVEQDVVLDVRRFAATMAERRVNVAQLVPSYLEAVLTHLDDEPRDLPDLRFLSVTGEAVKKELLSRWFARFPGVGVLNAYGLTETHDDTNHELLRRPPDGDGVPIGAPIRGARVYVLDEGDRPVPLGSPGEIAFSGRCVARCYVGDPERTLLAFADDPNRPGERLYRSGDFGYWRPDGKLAYLGRRDGQVKIRGHRIELGEVESALADVPGIRDGAVVVAETADSGRRLVAFYTADPTLSEDMARAALSGTLPAYMVPARAHWMESLPLTANGKIDKRRLAGLARELWQAPSAYEPPVTETERRLAALWAQVLRVPEDRVGRGDDFFALGGTSLSAIGFLAKLGVKAAPKTLAAYPVLADFAAFIDGGSHDMPDTALIPERADPEPLASDRPPWPASATDRPAAPVSVRDHPPTLALTPGRPPVLTAPAGADVAWLREQDPAALVAEHGAVLVRGLALDGLPAMRRVADELLGEPMPEREGFAPRHDHGGGVYSSSLWPPDQPMCMHHELSHLVEPPRSLLFGCLTAPASGGITALADAAAVLERLPGELVERFEREGWVLTRHYGDDIGVPWQEAFGTTDPARVEAYCRDNGIEAEWRDGELSTRQRGPAVITHPITGRRCWFNQVAFLNAWTMSPEVREYLVEMYGPDRLPFNTFYGDGAPIGPEEVELINKVYETCTVREPWRDGDLMIVDNLRMAHSREPYEGPREVLVAMGHPTAVTR</sequence>
<feature type="region of interest" description="Disordered" evidence="2">
    <location>
        <begin position="793"/>
        <end position="821"/>
    </location>
</feature>
<keyword evidence="5" id="KW-1185">Reference proteome</keyword>
<dbReference type="NCBIfam" id="TIGR01733">
    <property type="entry name" value="AA-adenyl-dom"/>
    <property type="match status" value="1"/>
</dbReference>
<name>A0ABW4GUX0_9ACTN</name>
<dbReference type="InterPro" id="IPR025110">
    <property type="entry name" value="AMP-bd_C"/>
</dbReference>
<dbReference type="InterPro" id="IPR009081">
    <property type="entry name" value="PP-bd_ACP"/>
</dbReference>
<dbReference type="Pfam" id="PF02668">
    <property type="entry name" value="TauD"/>
    <property type="match status" value="1"/>
</dbReference>
<feature type="domain" description="Carrier" evidence="3">
    <location>
        <begin position="709"/>
        <end position="782"/>
    </location>
</feature>
<reference evidence="5" key="1">
    <citation type="journal article" date="2019" name="Int. J. Syst. Evol. Microbiol.">
        <title>The Global Catalogue of Microorganisms (GCM) 10K type strain sequencing project: providing services to taxonomists for standard genome sequencing and annotation.</title>
        <authorList>
            <consortium name="The Broad Institute Genomics Platform"/>
            <consortium name="The Broad Institute Genome Sequencing Center for Infectious Disease"/>
            <person name="Wu L."/>
            <person name="Ma J."/>
        </authorList>
    </citation>
    <scope>NUCLEOTIDE SEQUENCE [LARGE SCALE GENOMIC DNA]</scope>
    <source>
        <strain evidence="5">CGMCC 1.15399</strain>
    </source>
</reference>
<keyword evidence="1" id="KW-0408">Iron</keyword>
<dbReference type="PROSITE" id="PS00455">
    <property type="entry name" value="AMP_BINDING"/>
    <property type="match status" value="1"/>
</dbReference>
<evidence type="ECO:0000256" key="1">
    <source>
        <dbReference type="ARBA" id="ARBA00023004"/>
    </source>
</evidence>
<accession>A0ABW4GUX0</accession>
<dbReference type="Pfam" id="PF13193">
    <property type="entry name" value="AMP-binding_C"/>
    <property type="match status" value="1"/>
</dbReference>
<dbReference type="Pfam" id="PF00501">
    <property type="entry name" value="AMP-binding"/>
    <property type="match status" value="1"/>
</dbReference>
<protein>
    <submittedName>
        <fullName evidence="4">Amino acid adenylation domain-containing protein</fullName>
    </submittedName>
</protein>
<dbReference type="Proteomes" id="UP001597097">
    <property type="component" value="Unassembled WGS sequence"/>
</dbReference>
<dbReference type="InterPro" id="IPR020845">
    <property type="entry name" value="AMP-binding_CS"/>
</dbReference>
<gene>
    <name evidence="4" type="ORF">ACFSJ0_55440</name>
</gene>
<dbReference type="InterPro" id="IPR000873">
    <property type="entry name" value="AMP-dep_synth/lig_dom"/>
</dbReference>
<dbReference type="EMBL" id="JBHUCM010000065">
    <property type="protein sequence ID" value="MFD1546317.1"/>
    <property type="molecule type" value="Genomic_DNA"/>
</dbReference>
<feature type="region of interest" description="Disordered" evidence="2">
    <location>
        <begin position="1"/>
        <end position="27"/>
    </location>
</feature>
<dbReference type="InterPro" id="IPR010071">
    <property type="entry name" value="AA_adenyl_dom"/>
</dbReference>
<evidence type="ECO:0000313" key="4">
    <source>
        <dbReference type="EMBL" id="MFD1546317.1"/>
    </source>
</evidence>
<dbReference type="PANTHER" id="PTHR45527:SF1">
    <property type="entry name" value="FATTY ACID SYNTHASE"/>
    <property type="match status" value="1"/>
</dbReference>
<proteinExistence type="predicted"/>
<dbReference type="InterPro" id="IPR003819">
    <property type="entry name" value="TauD/TfdA-like"/>
</dbReference>
<evidence type="ECO:0000256" key="2">
    <source>
        <dbReference type="SAM" id="MobiDB-lite"/>
    </source>
</evidence>
<organism evidence="4 5">
    <name type="scientific">Nonomuraea guangzhouensis</name>
    <dbReference type="NCBI Taxonomy" id="1291555"/>
    <lineage>
        <taxon>Bacteria</taxon>
        <taxon>Bacillati</taxon>
        <taxon>Actinomycetota</taxon>
        <taxon>Actinomycetes</taxon>
        <taxon>Streptosporangiales</taxon>
        <taxon>Streptosporangiaceae</taxon>
        <taxon>Nonomuraea</taxon>
    </lineage>
</organism>
<dbReference type="PANTHER" id="PTHR45527">
    <property type="entry name" value="NONRIBOSOMAL PEPTIDE SYNTHETASE"/>
    <property type="match status" value="1"/>
</dbReference>
<comment type="caution">
    <text evidence="4">The sequence shown here is derived from an EMBL/GenBank/DDBJ whole genome shotgun (WGS) entry which is preliminary data.</text>
</comment>
<dbReference type="Pfam" id="PF00550">
    <property type="entry name" value="PP-binding"/>
    <property type="match status" value="1"/>
</dbReference>
<dbReference type="PROSITE" id="PS50075">
    <property type="entry name" value="CARRIER"/>
    <property type="match status" value="1"/>
</dbReference>